<dbReference type="Proteomes" id="UP000269226">
    <property type="component" value="Chromosome"/>
</dbReference>
<dbReference type="OMA" id="YIDKTGC"/>
<dbReference type="GeneID" id="57044162"/>
<dbReference type="RefSeq" id="WP_013773656.1">
    <property type="nucleotide sequence ID" value="NZ_AP018492.1"/>
</dbReference>
<proteinExistence type="predicted"/>
<gene>
    <name evidence="1" type="ORF">DAT561_1175</name>
</gene>
<evidence type="ECO:0000313" key="2">
    <source>
        <dbReference type="Proteomes" id="UP000269226"/>
    </source>
</evidence>
<reference evidence="1 2" key="1">
    <citation type="submission" date="2018-01" db="EMBL/GenBank/DDBJ databases">
        <title>Whole genome sequence of Melissococcus plutonius DAT561.</title>
        <authorList>
            <person name="Okumura K."/>
            <person name="Takamatsu D."/>
            <person name="Okura M."/>
        </authorList>
    </citation>
    <scope>NUCLEOTIDE SEQUENCE [LARGE SCALE GENOMIC DNA]</scope>
    <source>
        <strain evidence="1 2">DAT561</strain>
    </source>
</reference>
<evidence type="ECO:0000313" key="1">
    <source>
        <dbReference type="EMBL" id="BBC61282.1"/>
    </source>
</evidence>
<dbReference type="AlphaFoldDB" id="A0A2Z5Y309"/>
<accession>A0A2Z5Y309</accession>
<name>A0A2Z5Y309_9ENTE</name>
<protein>
    <submittedName>
        <fullName evidence="1">Uncharacterized protein</fullName>
    </submittedName>
</protein>
<dbReference type="EMBL" id="AP018492">
    <property type="protein sequence ID" value="BBC61282.1"/>
    <property type="molecule type" value="Genomic_DNA"/>
</dbReference>
<sequence>MYAVKVFHGYISKNGRRTRDKNMIKQFENPREAERFADKIGGMVKKLENIE</sequence>
<organism evidence="1 2">
    <name type="scientific">Melissococcus plutonius</name>
    <dbReference type="NCBI Taxonomy" id="33970"/>
    <lineage>
        <taxon>Bacteria</taxon>
        <taxon>Bacillati</taxon>
        <taxon>Bacillota</taxon>
        <taxon>Bacilli</taxon>
        <taxon>Lactobacillales</taxon>
        <taxon>Enterococcaceae</taxon>
        <taxon>Melissococcus</taxon>
    </lineage>
</organism>